<proteinExistence type="predicted"/>
<dbReference type="Proteomes" id="UP001558101">
    <property type="component" value="Unassembled WGS sequence"/>
</dbReference>
<keyword evidence="1" id="KW-0808">Transferase</keyword>
<organism evidence="1 2">
    <name type="scientific">Serratia quinivorans</name>
    <dbReference type="NCBI Taxonomy" id="137545"/>
    <lineage>
        <taxon>Bacteria</taxon>
        <taxon>Pseudomonadati</taxon>
        <taxon>Pseudomonadota</taxon>
        <taxon>Gammaproteobacteria</taxon>
        <taxon>Enterobacterales</taxon>
        <taxon>Yersiniaceae</taxon>
        <taxon>Serratia</taxon>
    </lineage>
</organism>
<name>A0ABV3UQF8_9GAMM</name>
<feature type="non-terminal residue" evidence="1">
    <location>
        <position position="1"/>
    </location>
</feature>
<protein>
    <submittedName>
        <fullName evidence="1">PLP-dependent aminotransferase family protein</fullName>
    </submittedName>
</protein>
<comment type="caution">
    <text evidence="1">The sequence shown here is derived from an EMBL/GenBank/DDBJ whole genome shotgun (WGS) entry which is preliminary data.</text>
</comment>
<keyword evidence="1" id="KW-0032">Aminotransferase</keyword>
<evidence type="ECO:0000313" key="2">
    <source>
        <dbReference type="Proteomes" id="UP001558101"/>
    </source>
</evidence>
<reference evidence="1 2" key="1">
    <citation type="submission" date="2024-07" db="EMBL/GenBank/DDBJ databases">
        <title>Genomes of novel Serratia strains from suburban soil.</title>
        <authorList>
            <person name="Markert E.X."/>
            <person name="Severe K."/>
            <person name="Severe L."/>
            <person name="Twing K.I."/>
            <person name="Ward L.M."/>
        </authorList>
    </citation>
    <scope>NUCLEOTIDE SEQUENCE [LARGE SCALE GENOMIC DNA]</scope>
    <source>
        <strain evidence="1 2">3C-UT</strain>
    </source>
</reference>
<evidence type="ECO:0000313" key="1">
    <source>
        <dbReference type="EMBL" id="MEX3175503.1"/>
    </source>
</evidence>
<dbReference type="InterPro" id="IPR015422">
    <property type="entry name" value="PyrdxlP-dep_Trfase_small"/>
</dbReference>
<dbReference type="SUPFAM" id="SSF53383">
    <property type="entry name" value="PLP-dependent transferases"/>
    <property type="match status" value="1"/>
</dbReference>
<dbReference type="GO" id="GO:0008483">
    <property type="term" value="F:transaminase activity"/>
    <property type="evidence" value="ECO:0007669"/>
    <property type="project" value="UniProtKB-KW"/>
</dbReference>
<keyword evidence="2" id="KW-1185">Reference proteome</keyword>
<dbReference type="InterPro" id="IPR015424">
    <property type="entry name" value="PyrdxlP-dep_Trfase"/>
</dbReference>
<sequence>WTQPRLPQGVMHMVGPLKDSATERRLIQAAAAQDMRVCGLIDFYTHSPSEGALVFGFAAYTPDEIVKFIKKLSCIYDSLPVPG</sequence>
<dbReference type="EMBL" id="JBFQXQ010000096">
    <property type="protein sequence ID" value="MEX3175503.1"/>
    <property type="molecule type" value="Genomic_DNA"/>
</dbReference>
<accession>A0ABV3UQF8</accession>
<dbReference type="Gene3D" id="3.90.1150.10">
    <property type="entry name" value="Aspartate Aminotransferase, domain 1"/>
    <property type="match status" value="1"/>
</dbReference>
<gene>
    <name evidence="1" type="ORF">AB4M04_25980</name>
</gene>